<evidence type="ECO:0000313" key="1">
    <source>
        <dbReference type="EMBL" id="KAI4345882.1"/>
    </source>
</evidence>
<keyword evidence="2" id="KW-1185">Reference proteome</keyword>
<name>A0ACB9PAP6_BAUVA</name>
<dbReference type="EMBL" id="CM039430">
    <property type="protein sequence ID" value="KAI4345882.1"/>
    <property type="molecule type" value="Genomic_DNA"/>
</dbReference>
<evidence type="ECO:0000313" key="2">
    <source>
        <dbReference type="Proteomes" id="UP000828941"/>
    </source>
</evidence>
<protein>
    <submittedName>
        <fullName evidence="1">Uncharacterized protein</fullName>
    </submittedName>
</protein>
<sequence length="619" mass="68002">MENIHIFVQKGGQEKKDSWHSLSGEDSSNFSQSQPNKLVKRAKSHRAVIVNIIQSQVSKVSLKDFFFRRVHGLDYRIPKHVVSADEKYLRRYLELIHISAFKAARSNMPVNFRSTNMGISSESLNAGKVINGEGCGSGRFVFEYPVAAESGSVVISANAAAQWTIGTVMGSKSMINILNSPLFQQFGASDSNDNSSRLDMTDADGMICYDFIDSSSSLSISSSYKLEKETPVTHSHKYGSTSAHKRLTSTSSTISTSPDWQSSASPTPFQGMLQCTWEEGVPHFVFSADDQKEVYVAKLKKVNPTDNMALDYVYLFHLNKGSQKGNEIPHNNSQLVGKMNVSTSVTLCPRNSRLMETEFVLVGNNEYFDKELYASSHAHKKSKGLSRKVSQVFRTSPSLKHRTLSKFGGSNAIKEGCPWDPYALGGADFLETNIPSNYELAAIVVKDNIPCKRQDKVGGWGLNFLNKSGVKQTSLQSESCDKKTGDCSTSMTMLIPSGLHGGPRTRNGGPSSLIERWRSGSCDCGGWDTGCPLTVLQSRSSKAEVLSQVDMQGDCKSFDLVTQGSKDFSSALTMVNVHDGLYFIHYQPPLSALQSFSIAVAMIHRQTPTLQPNSSQQLC</sequence>
<comment type="caution">
    <text evidence="1">The sequence shown here is derived from an EMBL/GenBank/DDBJ whole genome shotgun (WGS) entry which is preliminary data.</text>
</comment>
<proteinExistence type="predicted"/>
<gene>
    <name evidence="1" type="ORF">L6164_012969</name>
</gene>
<dbReference type="Proteomes" id="UP000828941">
    <property type="component" value="Chromosome 5"/>
</dbReference>
<reference evidence="1 2" key="1">
    <citation type="journal article" date="2022" name="DNA Res.">
        <title>Chromosomal-level genome assembly of the orchid tree Bauhinia variegata (Leguminosae; Cercidoideae) supports the allotetraploid origin hypothesis of Bauhinia.</title>
        <authorList>
            <person name="Zhong Y."/>
            <person name="Chen Y."/>
            <person name="Zheng D."/>
            <person name="Pang J."/>
            <person name="Liu Y."/>
            <person name="Luo S."/>
            <person name="Meng S."/>
            <person name="Qian L."/>
            <person name="Wei D."/>
            <person name="Dai S."/>
            <person name="Zhou R."/>
        </authorList>
    </citation>
    <scope>NUCLEOTIDE SEQUENCE [LARGE SCALE GENOMIC DNA]</scope>
    <source>
        <strain evidence="1">BV-YZ2020</strain>
    </source>
</reference>
<accession>A0ACB9PAP6</accession>
<organism evidence="1 2">
    <name type="scientific">Bauhinia variegata</name>
    <name type="common">Purple orchid tree</name>
    <name type="synonym">Phanera variegata</name>
    <dbReference type="NCBI Taxonomy" id="167791"/>
    <lineage>
        <taxon>Eukaryota</taxon>
        <taxon>Viridiplantae</taxon>
        <taxon>Streptophyta</taxon>
        <taxon>Embryophyta</taxon>
        <taxon>Tracheophyta</taxon>
        <taxon>Spermatophyta</taxon>
        <taxon>Magnoliopsida</taxon>
        <taxon>eudicotyledons</taxon>
        <taxon>Gunneridae</taxon>
        <taxon>Pentapetalae</taxon>
        <taxon>rosids</taxon>
        <taxon>fabids</taxon>
        <taxon>Fabales</taxon>
        <taxon>Fabaceae</taxon>
        <taxon>Cercidoideae</taxon>
        <taxon>Cercideae</taxon>
        <taxon>Bauhiniinae</taxon>
        <taxon>Bauhinia</taxon>
    </lineage>
</organism>